<evidence type="ECO:0000256" key="3">
    <source>
        <dbReference type="ARBA" id="ARBA00022989"/>
    </source>
</evidence>
<keyword evidence="2 5" id="KW-0812">Transmembrane</keyword>
<proteinExistence type="predicted"/>
<dbReference type="EMBL" id="JBHULZ010000002">
    <property type="protein sequence ID" value="MFD2696385.1"/>
    <property type="molecule type" value="Genomic_DNA"/>
</dbReference>
<comment type="subcellular location">
    <subcellularLocation>
        <location evidence="1">Membrane</location>
        <topology evidence="1">Multi-pass membrane protein</topology>
    </subcellularLocation>
</comment>
<reference evidence="7" key="1">
    <citation type="journal article" date="2019" name="Int. J. Syst. Evol. Microbiol.">
        <title>The Global Catalogue of Microorganisms (GCM) 10K type strain sequencing project: providing services to taxonomists for standard genome sequencing and annotation.</title>
        <authorList>
            <consortium name="The Broad Institute Genomics Platform"/>
            <consortium name="The Broad Institute Genome Sequencing Center for Infectious Disease"/>
            <person name="Wu L."/>
            <person name="Ma J."/>
        </authorList>
    </citation>
    <scope>NUCLEOTIDE SEQUENCE [LARGE SCALE GENOMIC DNA]</scope>
    <source>
        <strain evidence="7">KCTC 42255</strain>
    </source>
</reference>
<organism evidence="6 7">
    <name type="scientific">Mesonia sediminis</name>
    <dbReference type="NCBI Taxonomy" id="1703946"/>
    <lineage>
        <taxon>Bacteria</taxon>
        <taxon>Pseudomonadati</taxon>
        <taxon>Bacteroidota</taxon>
        <taxon>Flavobacteriia</taxon>
        <taxon>Flavobacteriales</taxon>
        <taxon>Flavobacteriaceae</taxon>
        <taxon>Mesonia</taxon>
    </lineage>
</organism>
<comment type="caution">
    <text evidence="6">The sequence shown here is derived from an EMBL/GenBank/DDBJ whole genome shotgun (WGS) entry which is preliminary data.</text>
</comment>
<gene>
    <name evidence="6" type="ORF">ACFSQ0_00095</name>
</gene>
<dbReference type="Proteomes" id="UP001597357">
    <property type="component" value="Unassembled WGS sequence"/>
</dbReference>
<evidence type="ECO:0000256" key="2">
    <source>
        <dbReference type="ARBA" id="ARBA00022692"/>
    </source>
</evidence>
<protein>
    <submittedName>
        <fullName evidence="6">DUF4870 domain-containing protein</fullName>
    </submittedName>
</protein>
<keyword evidence="7" id="KW-1185">Reference proteome</keyword>
<accession>A0ABW5S983</accession>
<keyword evidence="4 5" id="KW-0472">Membrane</keyword>
<keyword evidence="3 5" id="KW-1133">Transmembrane helix</keyword>
<dbReference type="Pfam" id="PF09685">
    <property type="entry name" value="MamF_MmsF"/>
    <property type="match status" value="1"/>
</dbReference>
<feature type="transmembrane region" description="Helical" evidence="5">
    <location>
        <begin position="21"/>
        <end position="41"/>
    </location>
</feature>
<evidence type="ECO:0000313" key="6">
    <source>
        <dbReference type="EMBL" id="MFD2696385.1"/>
    </source>
</evidence>
<evidence type="ECO:0000313" key="7">
    <source>
        <dbReference type="Proteomes" id="UP001597357"/>
    </source>
</evidence>
<evidence type="ECO:0000256" key="1">
    <source>
        <dbReference type="ARBA" id="ARBA00004141"/>
    </source>
</evidence>
<evidence type="ECO:0000256" key="5">
    <source>
        <dbReference type="SAM" id="Phobius"/>
    </source>
</evidence>
<dbReference type="InterPro" id="IPR019109">
    <property type="entry name" value="MamF_MmsF"/>
</dbReference>
<sequence>MEVISEKKQDSQLLYLMHLSQLLNLVTGMGGFIVPLIIWLLKRDEIENLDYEGKEILNFQISIFLYFILSAIMIVFLVGFVFIGFVAIVAIVTPILQANKSKAGEEVRYPLTIRFIR</sequence>
<evidence type="ECO:0000256" key="4">
    <source>
        <dbReference type="ARBA" id="ARBA00023136"/>
    </source>
</evidence>
<dbReference type="RefSeq" id="WP_379042381.1">
    <property type="nucleotide sequence ID" value="NZ_JBHULZ010000002.1"/>
</dbReference>
<name>A0ABW5S983_9FLAO</name>
<feature type="transmembrane region" description="Helical" evidence="5">
    <location>
        <begin position="61"/>
        <end position="92"/>
    </location>
</feature>